<dbReference type="GO" id="GO:0000166">
    <property type="term" value="F:nucleotide binding"/>
    <property type="evidence" value="ECO:0007669"/>
    <property type="project" value="UniProtKB-KW"/>
</dbReference>
<dbReference type="SUPFAM" id="SSF54285">
    <property type="entry name" value="MoaD/ThiS"/>
    <property type="match status" value="1"/>
</dbReference>
<keyword evidence="1" id="KW-0547">Nucleotide-binding</keyword>
<protein>
    <recommendedName>
        <fullName evidence="3">Molybdopterin synthase sulfur carrier subunit</fullName>
    </recommendedName>
</protein>
<dbReference type="Gene3D" id="3.10.20.30">
    <property type="match status" value="1"/>
</dbReference>
<reference evidence="4 5" key="1">
    <citation type="submission" date="2018-06" db="EMBL/GenBank/DDBJ databases">
        <title>Draft Genome Sequence of a Novel Marine Bacterium Related to the Verrucomicrobia.</title>
        <authorList>
            <person name="Vosseberg J."/>
            <person name="Martijn J."/>
            <person name="Ettema T.J.G."/>
        </authorList>
    </citation>
    <scope>NUCLEOTIDE SEQUENCE [LARGE SCALE GENOMIC DNA]</scope>
    <source>
        <strain evidence="4">TARA_B100001123</strain>
    </source>
</reference>
<gene>
    <name evidence="4" type="primary">moaD</name>
    <name evidence="4" type="ORF">DF168_01992</name>
</gene>
<sequence length="112" mass="12307">MDDREKNVRLQYFALLREQRGLSYESRITSAVTLKDLFAELKKEYELGLEAEDLKVAVNGEFTELSASLKDGDEIVFIPPVAGGAIGPRDGLECSNISGTLLRLEGSKQKSG</sequence>
<evidence type="ECO:0000313" key="5">
    <source>
        <dbReference type="Proteomes" id="UP000247465"/>
    </source>
</evidence>
<dbReference type="CDD" id="cd00754">
    <property type="entry name" value="Ubl_MoaD"/>
    <property type="match status" value="1"/>
</dbReference>
<dbReference type="EMBL" id="CP029803">
    <property type="protein sequence ID" value="AWT60772.1"/>
    <property type="molecule type" value="Genomic_DNA"/>
</dbReference>
<comment type="similarity">
    <text evidence="2">Belongs to the MoaD family.</text>
</comment>
<proteinExistence type="inferred from homology"/>
<dbReference type="PANTHER" id="PTHR33359">
    <property type="entry name" value="MOLYBDOPTERIN SYNTHASE SULFUR CARRIER SUBUNIT"/>
    <property type="match status" value="1"/>
</dbReference>
<dbReference type="AlphaFoldDB" id="A0A2Z4ARR4"/>
<name>A0A2Z4ARR4_9BACT</name>
<dbReference type="Pfam" id="PF02597">
    <property type="entry name" value="ThiS"/>
    <property type="match status" value="1"/>
</dbReference>
<evidence type="ECO:0000256" key="2">
    <source>
        <dbReference type="ARBA" id="ARBA00024200"/>
    </source>
</evidence>
<evidence type="ECO:0000256" key="1">
    <source>
        <dbReference type="ARBA" id="ARBA00022741"/>
    </source>
</evidence>
<dbReference type="GO" id="GO:1990133">
    <property type="term" value="C:molybdopterin adenylyltransferase complex"/>
    <property type="evidence" value="ECO:0007669"/>
    <property type="project" value="TreeGrafter"/>
</dbReference>
<dbReference type="KEGG" id="mtar:DF168_01992"/>
<dbReference type="InterPro" id="IPR044672">
    <property type="entry name" value="MOCS2A"/>
</dbReference>
<organism evidence="4 5">
    <name type="scientific">Candidatus Moanibacter tarae</name>
    <dbReference type="NCBI Taxonomy" id="2200854"/>
    <lineage>
        <taxon>Bacteria</taxon>
        <taxon>Pseudomonadati</taxon>
        <taxon>Verrucomicrobiota</taxon>
        <taxon>Opitutia</taxon>
        <taxon>Puniceicoccales</taxon>
        <taxon>Puniceicoccales incertae sedis</taxon>
        <taxon>Candidatus Moanibacter</taxon>
    </lineage>
</organism>
<dbReference type="InterPro" id="IPR016155">
    <property type="entry name" value="Mopterin_synth/thiamin_S_b"/>
</dbReference>
<dbReference type="Proteomes" id="UP000247465">
    <property type="component" value="Chromosome"/>
</dbReference>
<dbReference type="GO" id="GO:0006777">
    <property type="term" value="P:Mo-molybdopterin cofactor biosynthetic process"/>
    <property type="evidence" value="ECO:0007669"/>
    <property type="project" value="InterPro"/>
</dbReference>
<accession>A0A2Z4ARR4</accession>
<evidence type="ECO:0000313" key="4">
    <source>
        <dbReference type="EMBL" id="AWT60772.1"/>
    </source>
</evidence>
<evidence type="ECO:0000256" key="3">
    <source>
        <dbReference type="ARBA" id="ARBA00024247"/>
    </source>
</evidence>
<dbReference type="InterPro" id="IPR012675">
    <property type="entry name" value="Beta-grasp_dom_sf"/>
</dbReference>
<dbReference type="PANTHER" id="PTHR33359:SF1">
    <property type="entry name" value="MOLYBDOPTERIN SYNTHASE SULFUR CARRIER SUBUNIT"/>
    <property type="match status" value="1"/>
</dbReference>
<dbReference type="InterPro" id="IPR003749">
    <property type="entry name" value="ThiS/MoaD-like"/>
</dbReference>